<dbReference type="Gene3D" id="1.25.10.10">
    <property type="entry name" value="Leucine-rich Repeat Variant"/>
    <property type="match status" value="3"/>
</dbReference>
<evidence type="ECO:0000256" key="5">
    <source>
        <dbReference type="ARBA" id="ARBA00023067"/>
    </source>
</evidence>
<organism evidence="10 11">
    <name type="scientific">Sula dactylatra</name>
    <name type="common">Masked booby</name>
    <dbReference type="NCBI Taxonomy" id="56068"/>
    <lineage>
        <taxon>Eukaryota</taxon>
        <taxon>Metazoa</taxon>
        <taxon>Chordata</taxon>
        <taxon>Craniata</taxon>
        <taxon>Vertebrata</taxon>
        <taxon>Euteleostomi</taxon>
        <taxon>Archelosauria</taxon>
        <taxon>Archosauria</taxon>
        <taxon>Dinosauria</taxon>
        <taxon>Saurischia</taxon>
        <taxon>Theropoda</taxon>
        <taxon>Coelurosauria</taxon>
        <taxon>Aves</taxon>
        <taxon>Neognathae</taxon>
        <taxon>Neoaves</taxon>
        <taxon>Aequornithes</taxon>
        <taxon>Suliformes</taxon>
        <taxon>Sulidae</taxon>
        <taxon>Sula</taxon>
    </lineage>
</organism>
<dbReference type="PANTHER" id="PTHR14222">
    <property type="entry name" value="CONDENSIN"/>
    <property type="match status" value="1"/>
</dbReference>
<dbReference type="Pfam" id="PF12717">
    <property type="entry name" value="Cnd1"/>
    <property type="match status" value="1"/>
</dbReference>
<feature type="region of interest" description="Disordered" evidence="8">
    <location>
        <begin position="1345"/>
        <end position="1374"/>
    </location>
</feature>
<dbReference type="FunFam" id="1.25.10.10:FF:000319">
    <property type="entry name" value="Condensin-2 complex subunit D3"/>
    <property type="match status" value="1"/>
</dbReference>
<keyword evidence="3" id="KW-0677">Repeat</keyword>
<name>A0A851AIK3_SULDA</name>
<evidence type="ECO:0000256" key="4">
    <source>
        <dbReference type="ARBA" id="ARBA00022776"/>
    </source>
</evidence>
<evidence type="ECO:0000256" key="7">
    <source>
        <dbReference type="ARBA" id="ARBA00023306"/>
    </source>
</evidence>
<dbReference type="GO" id="GO:0031981">
    <property type="term" value="C:nuclear lumen"/>
    <property type="evidence" value="ECO:0007669"/>
    <property type="project" value="UniProtKB-ARBA"/>
</dbReference>
<dbReference type="PIRSF" id="PIRSF036508">
    <property type="entry name" value="Condns_HCP-6"/>
    <property type="match status" value="1"/>
</dbReference>
<keyword evidence="6" id="KW-0539">Nucleus</keyword>
<reference evidence="10" key="1">
    <citation type="submission" date="2019-10" db="EMBL/GenBank/DDBJ databases">
        <title>Bird 10,000 Genomes (B10K) Project - Family phase.</title>
        <authorList>
            <person name="Zhang G."/>
        </authorList>
    </citation>
    <scope>NUCLEOTIDE SEQUENCE</scope>
    <source>
        <strain evidence="10">B10K-DU-002-49</strain>
        <tissue evidence="10">Muscle</tissue>
    </source>
</reference>
<dbReference type="GO" id="GO:0042393">
    <property type="term" value="F:histone binding"/>
    <property type="evidence" value="ECO:0007669"/>
    <property type="project" value="TreeGrafter"/>
</dbReference>
<evidence type="ECO:0000256" key="2">
    <source>
        <dbReference type="ARBA" id="ARBA00022618"/>
    </source>
</evidence>
<dbReference type="FunFam" id="1.25.10.10:FF:000345">
    <property type="entry name" value="Condensin-2 complex subunit D3"/>
    <property type="match status" value="1"/>
</dbReference>
<protein>
    <submittedName>
        <fullName evidence="10">CNDD3 protein</fullName>
    </submittedName>
</protein>
<proteinExistence type="predicted"/>
<accession>A0A851AIK3</accession>
<evidence type="ECO:0000256" key="1">
    <source>
        <dbReference type="ARBA" id="ARBA00004123"/>
    </source>
</evidence>
<feature type="region of interest" description="Disordered" evidence="8">
    <location>
        <begin position="157"/>
        <end position="178"/>
    </location>
</feature>
<keyword evidence="4" id="KW-0498">Mitosis</keyword>
<keyword evidence="7" id="KW-0131">Cell cycle</keyword>
<feature type="region of interest" description="Disordered" evidence="8">
    <location>
        <begin position="1447"/>
        <end position="1477"/>
    </location>
</feature>
<feature type="compositionally biased region" description="Polar residues" evidence="8">
    <location>
        <begin position="1455"/>
        <end position="1470"/>
    </location>
</feature>
<dbReference type="EMBL" id="WEKW01023722">
    <property type="protein sequence ID" value="NWI31368.1"/>
    <property type="molecule type" value="Genomic_DNA"/>
</dbReference>
<dbReference type="InterPro" id="IPR016024">
    <property type="entry name" value="ARM-type_fold"/>
</dbReference>
<sequence>AELSRALAGWPLRDVASVWVDAVWELDFTETEPLDPRVVEEVTAGGLKAFTWLHQSLSPFAAEDRENRENVWTLFAENNFSPNALVAVLHHFVQAGQHKRADAQQRVYALHAAGLYFLLLEIPGSISNQLFHQVMFDKCLYTLTKCWPQEQGLMKKRKKMHAQSSPANARRNKKKGKPCRKGNIEEILEEEEEDCEDVYFSTDDLLQVRNSIFLLLKNFLRLLPKFSLKEKPQCVQNCVMIFVEMTEFEPAVHEFEFSATMNVNKAKYIPELAYHGLRLLCSPLHGTEDKILRCVFQQILNVILMLKGGVGSRCSVLVITSAVISVRNQAIKFISSVVDEMKEVVFPVLRILLQHICTKVPDKAEYRTYAAQALVNLLNKLPCIEFADFMAWLYKYSHNAKTAYRVFALDVALALLDVPERNLDSSLSLDHQKFLKHKFLVQVMVFGRCSDKAAVVRSKALSTFAHCLEMKAAATLESTHELLQSPFDHTGLEANTNTATLIVSTEGTSNHPLKTLPTLKTIELTGSSNTAVFDGKEVMATLRLRVGDEKTNVRKSALQVFTNILKHKMIPCTAEDLSTLQDRCRDPAVSVRKQALQSITELLVSQHNNVLAQKAWLNGVVPVVMDAETSVQEKALDCLDQLLLQHIKHCNKFRSDDEKQALAWDLLTLLTSESQELNRYLNKAFHIWSTQKKFTSTFVSNVLSHVETEHAVPAWMLLAKVAGSSPKLDFSKIIESWDKVSRQQNVSADTTGHILCVMGYTAKHIPKSTCERLIDNIKCWLRESQCPLEVISPAVETLQKLCHAYADVPEDAQELLNHVFGGLVSACESYISNIVLKEGGAEQLQEDLLVRHLFILGEAAQLCPAKVEKRIFLLVQSILASVNEDQYGEEISASQPLSQFRGSAMSPVVRAHAFITLGKLCLQHEDLAKKCIAALARELEVSHDVAVRNNVVIVMCDLCIRYTSMVDRYIPNISLCLKDPNPFIRKQTLILLTNLLQEEFVKWKDCLFFRFISVLVDPNPDIARFGEFCLVHLLLKRNPVMFSQHFIECIFHFNSYEKHEKYNRFPQSVREKNLFSLKGKDNKEKRMHIYKFLLDHFTDEQRFNITTKISHSILACFVDKVLPLDLEASELLSDTFAVLSCREIKLSTMRSKPDEDNQPDEDEMAMANAVMQVAQKKLISQVQKKNFIENIIPIITSLKSLMEQKRMPALRDLMNYLREMMQDYRNEIKDFFAMDKQLAAELEYDMKKYEEQLAREKESDQEQVSAAEAEQPPSLETAVPSGGGNNNAQYPVSGRQSLPPQSSPSPVPSEFTTPRADVLKEPLLSHRPASLSTVAILNSAKKAMEARSKQRSKSVGGSLSAASLPSSATGSKQVSFQSLNQRSAGENVSVVGRAISTPERSINDFTFGAGVSYISLMHTPEKEEAEDEPRDIICLVSPEKLLSKPREWKIESPARRNSSQRVPLRQSQGRTPLKPDN</sequence>
<feature type="region of interest" description="Disordered" evidence="8">
    <location>
        <begin position="1252"/>
        <end position="1313"/>
    </location>
</feature>
<gene>
    <name evidence="10" type="primary">Ncapd3</name>
    <name evidence="10" type="ORF">SULDAC_R04332</name>
</gene>
<evidence type="ECO:0000313" key="10">
    <source>
        <dbReference type="EMBL" id="NWI31368.1"/>
    </source>
</evidence>
<dbReference type="GO" id="GO:0051301">
    <property type="term" value="P:cell division"/>
    <property type="evidence" value="ECO:0007669"/>
    <property type="project" value="UniProtKB-KW"/>
</dbReference>
<feature type="domain" description="Condensin complex subunit 1 C-terminal" evidence="9">
    <location>
        <begin position="947"/>
        <end position="1121"/>
    </location>
</feature>
<evidence type="ECO:0000256" key="3">
    <source>
        <dbReference type="ARBA" id="ARBA00022737"/>
    </source>
</evidence>
<feature type="non-terminal residue" evidence="10">
    <location>
        <position position="1477"/>
    </location>
</feature>
<keyword evidence="5" id="KW-0226">DNA condensation</keyword>
<dbReference type="GO" id="GO:0007076">
    <property type="term" value="P:mitotic chromosome condensation"/>
    <property type="evidence" value="ECO:0007669"/>
    <property type="project" value="InterPro"/>
</dbReference>
<dbReference type="InterPro" id="IPR032682">
    <property type="entry name" value="Cnd1_C"/>
</dbReference>
<evidence type="ECO:0000256" key="6">
    <source>
        <dbReference type="ARBA" id="ARBA00023242"/>
    </source>
</evidence>
<dbReference type="InterPro" id="IPR026971">
    <property type="entry name" value="CND1/NCAPD3"/>
</dbReference>
<dbReference type="SUPFAM" id="SSF48371">
    <property type="entry name" value="ARM repeat"/>
    <property type="match status" value="1"/>
</dbReference>
<evidence type="ECO:0000313" key="11">
    <source>
        <dbReference type="Proteomes" id="UP000619137"/>
    </source>
</evidence>
<keyword evidence="11" id="KW-1185">Reference proteome</keyword>
<comment type="caution">
    <text evidence="10">The sequence shown here is derived from an EMBL/GenBank/DDBJ whole genome shotgun (WGS) entry which is preliminary data.</text>
</comment>
<evidence type="ECO:0000259" key="9">
    <source>
        <dbReference type="Pfam" id="PF12717"/>
    </source>
</evidence>
<evidence type="ECO:0000256" key="8">
    <source>
        <dbReference type="SAM" id="MobiDB-lite"/>
    </source>
</evidence>
<dbReference type="FunFam" id="1.25.10.10:FF:000613">
    <property type="entry name" value="Condensin-2 complex subunit D3"/>
    <property type="match status" value="1"/>
</dbReference>
<dbReference type="InterPro" id="IPR012371">
    <property type="entry name" value="NCAPD3"/>
</dbReference>
<comment type="subcellular location">
    <subcellularLocation>
        <location evidence="1">Nucleus</location>
    </subcellularLocation>
</comment>
<dbReference type="PANTHER" id="PTHR14222:SF1">
    <property type="entry name" value="CONDENSIN-2 COMPLEX SUBUNIT D3"/>
    <property type="match status" value="1"/>
</dbReference>
<feature type="compositionally biased region" description="Polar residues" evidence="8">
    <location>
        <begin position="1286"/>
        <end position="1296"/>
    </location>
</feature>
<dbReference type="GO" id="GO:0010032">
    <property type="term" value="P:meiotic chromosome condensation"/>
    <property type="evidence" value="ECO:0007669"/>
    <property type="project" value="TreeGrafter"/>
</dbReference>
<dbReference type="GO" id="GO:0000779">
    <property type="term" value="C:condensed chromosome, centromeric region"/>
    <property type="evidence" value="ECO:0007669"/>
    <property type="project" value="TreeGrafter"/>
</dbReference>
<feature type="non-terminal residue" evidence="10">
    <location>
        <position position="1"/>
    </location>
</feature>
<dbReference type="InterPro" id="IPR011989">
    <property type="entry name" value="ARM-like"/>
</dbReference>
<dbReference type="Proteomes" id="UP000619137">
    <property type="component" value="Unassembled WGS sequence"/>
</dbReference>
<keyword evidence="2" id="KW-0132">Cell division</keyword>
<dbReference type="GO" id="GO:0000796">
    <property type="term" value="C:condensin complex"/>
    <property type="evidence" value="ECO:0007669"/>
    <property type="project" value="InterPro"/>
</dbReference>
<feature type="compositionally biased region" description="Low complexity" evidence="8">
    <location>
        <begin position="1353"/>
        <end position="1371"/>
    </location>
</feature>